<protein>
    <submittedName>
        <fullName evidence="1">Uncharacterized protein</fullName>
    </submittedName>
</protein>
<evidence type="ECO:0000313" key="2">
    <source>
        <dbReference type="Proteomes" id="UP001234178"/>
    </source>
</evidence>
<organism evidence="1 2">
    <name type="scientific">Daphnia magna</name>
    <dbReference type="NCBI Taxonomy" id="35525"/>
    <lineage>
        <taxon>Eukaryota</taxon>
        <taxon>Metazoa</taxon>
        <taxon>Ecdysozoa</taxon>
        <taxon>Arthropoda</taxon>
        <taxon>Crustacea</taxon>
        <taxon>Branchiopoda</taxon>
        <taxon>Diplostraca</taxon>
        <taxon>Cladocera</taxon>
        <taxon>Anomopoda</taxon>
        <taxon>Daphniidae</taxon>
        <taxon>Daphnia</taxon>
    </lineage>
</organism>
<reference evidence="1 2" key="1">
    <citation type="journal article" date="2023" name="Nucleic Acids Res.">
        <title>The hologenome of Daphnia magna reveals possible DNA methylation and microbiome-mediated evolution of the host genome.</title>
        <authorList>
            <person name="Chaturvedi A."/>
            <person name="Li X."/>
            <person name="Dhandapani V."/>
            <person name="Marshall H."/>
            <person name="Kissane S."/>
            <person name="Cuenca-Cambronero M."/>
            <person name="Asole G."/>
            <person name="Calvet F."/>
            <person name="Ruiz-Romero M."/>
            <person name="Marangio P."/>
            <person name="Guigo R."/>
            <person name="Rago D."/>
            <person name="Mirbahai L."/>
            <person name="Eastwood N."/>
            <person name="Colbourne J.K."/>
            <person name="Zhou J."/>
            <person name="Mallon E."/>
            <person name="Orsini L."/>
        </authorList>
    </citation>
    <scope>NUCLEOTIDE SEQUENCE [LARGE SCALE GENOMIC DNA]</scope>
    <source>
        <strain evidence="1">LRV0_1</strain>
    </source>
</reference>
<evidence type="ECO:0000313" key="1">
    <source>
        <dbReference type="EMBL" id="KAK4006659.1"/>
    </source>
</evidence>
<gene>
    <name evidence="1" type="ORF">OUZ56_011817</name>
</gene>
<accession>A0ABQ9Z196</accession>
<dbReference type="EMBL" id="JAOYFB010000002">
    <property type="protein sequence ID" value="KAK4006659.1"/>
    <property type="molecule type" value="Genomic_DNA"/>
</dbReference>
<sequence length="62" mass="6954">MAVRVLENEVHSVLPCGVNMMSICSPLCRKALAVLGIELWNFRYAVLYSTATPQQLVVYELI</sequence>
<dbReference type="Proteomes" id="UP001234178">
    <property type="component" value="Unassembled WGS sequence"/>
</dbReference>
<comment type="caution">
    <text evidence="1">The sequence shown here is derived from an EMBL/GenBank/DDBJ whole genome shotgun (WGS) entry which is preliminary data.</text>
</comment>
<proteinExistence type="predicted"/>
<name>A0ABQ9Z196_9CRUS</name>
<keyword evidence="2" id="KW-1185">Reference proteome</keyword>